<sequence>MSRALVPLGLALALAACSQDNGNDVAPLPEPTAAGANNLMAEAERAAANAAKRAEPNSGSARSAGETNNEVTP</sequence>
<keyword evidence="3" id="KW-1185">Reference proteome</keyword>
<feature type="compositionally biased region" description="Polar residues" evidence="1">
    <location>
        <begin position="57"/>
        <end position="73"/>
    </location>
</feature>
<comment type="caution">
    <text evidence="2">The sequence shown here is derived from an EMBL/GenBank/DDBJ whole genome shotgun (WGS) entry which is preliminary data.</text>
</comment>
<organism evidence="2 3">
    <name type="scientific">Sphingomonas rosea</name>
    <dbReference type="NCBI Taxonomy" id="335605"/>
    <lineage>
        <taxon>Bacteria</taxon>
        <taxon>Pseudomonadati</taxon>
        <taxon>Pseudomonadota</taxon>
        <taxon>Alphaproteobacteria</taxon>
        <taxon>Sphingomonadales</taxon>
        <taxon>Sphingomonadaceae</taxon>
        <taxon>Sphingomonas</taxon>
    </lineage>
</organism>
<reference evidence="3" key="1">
    <citation type="journal article" date="2019" name="Int. J. Syst. Evol. Microbiol.">
        <title>The Global Catalogue of Microorganisms (GCM) 10K type strain sequencing project: providing services to taxonomists for standard genome sequencing and annotation.</title>
        <authorList>
            <consortium name="The Broad Institute Genomics Platform"/>
            <consortium name="The Broad Institute Genome Sequencing Center for Infectious Disease"/>
            <person name="Wu L."/>
            <person name="Ma J."/>
        </authorList>
    </citation>
    <scope>NUCLEOTIDE SEQUENCE [LARGE SCALE GENOMIC DNA]</scope>
    <source>
        <strain evidence="3">JCM 17564</strain>
    </source>
</reference>
<accession>A0ABP7UAM4</accession>
<name>A0ABP7UAM4_9SPHN</name>
<dbReference type="PROSITE" id="PS51257">
    <property type="entry name" value="PROKAR_LIPOPROTEIN"/>
    <property type="match status" value="1"/>
</dbReference>
<dbReference type="RefSeq" id="WP_344696900.1">
    <property type="nucleotide sequence ID" value="NZ_BAABBR010000001.1"/>
</dbReference>
<protein>
    <recommendedName>
        <fullName evidence="4">Lipoprotein</fullName>
    </recommendedName>
</protein>
<evidence type="ECO:0000313" key="3">
    <source>
        <dbReference type="Proteomes" id="UP001424459"/>
    </source>
</evidence>
<evidence type="ECO:0000256" key="1">
    <source>
        <dbReference type="SAM" id="MobiDB-lite"/>
    </source>
</evidence>
<dbReference type="EMBL" id="BAABBR010000001">
    <property type="protein sequence ID" value="GAA4038864.1"/>
    <property type="molecule type" value="Genomic_DNA"/>
</dbReference>
<feature type="region of interest" description="Disordered" evidence="1">
    <location>
        <begin position="44"/>
        <end position="73"/>
    </location>
</feature>
<evidence type="ECO:0000313" key="2">
    <source>
        <dbReference type="EMBL" id="GAA4038864.1"/>
    </source>
</evidence>
<proteinExistence type="predicted"/>
<evidence type="ECO:0008006" key="4">
    <source>
        <dbReference type="Google" id="ProtNLM"/>
    </source>
</evidence>
<dbReference type="Proteomes" id="UP001424459">
    <property type="component" value="Unassembled WGS sequence"/>
</dbReference>
<gene>
    <name evidence="2" type="ORF">GCM10022281_19630</name>
</gene>